<name>B9D0A5_CAMRE</name>
<sequence length="40" mass="4854">MGIKSDKLGYIFDIIYYILRKIPLLFYRNESCIYLVFALF</sequence>
<comment type="caution">
    <text evidence="1">The sequence shown here is derived from an EMBL/GenBank/DDBJ whole genome shotgun (WGS) entry which is preliminary data.</text>
</comment>
<dbReference type="Proteomes" id="UP000003082">
    <property type="component" value="Unassembled WGS sequence"/>
</dbReference>
<accession>B9D0A5</accession>
<gene>
    <name evidence="1" type="ORF">CAMRE0001_1426</name>
</gene>
<dbReference type="EMBL" id="ACFU01000005">
    <property type="protein sequence ID" value="EEF14656.1"/>
    <property type="molecule type" value="Genomic_DNA"/>
</dbReference>
<evidence type="ECO:0000313" key="1">
    <source>
        <dbReference type="EMBL" id="EEF14656.1"/>
    </source>
</evidence>
<keyword evidence="2" id="KW-1185">Reference proteome</keyword>
<dbReference type="STRING" id="553218.CAMRE0001_1426"/>
<reference evidence="1 2" key="1">
    <citation type="submission" date="2008-08" db="EMBL/GenBank/DDBJ databases">
        <authorList>
            <person name="Madupu R."/>
            <person name="Durkin A.S."/>
            <person name="Torralba M."/>
            <person name="Methe B."/>
            <person name="Sutton G.G."/>
            <person name="Strausberg R.L."/>
            <person name="Nelson K.E."/>
        </authorList>
    </citation>
    <scope>NUCLEOTIDE SEQUENCE [LARGE SCALE GENOMIC DNA]</scope>
    <source>
        <strain evidence="1 2">RM3267</strain>
    </source>
</reference>
<proteinExistence type="predicted"/>
<evidence type="ECO:0000313" key="2">
    <source>
        <dbReference type="Proteomes" id="UP000003082"/>
    </source>
</evidence>
<protein>
    <submittedName>
        <fullName evidence="1">Uncharacterized protein</fullName>
    </submittedName>
</protein>
<organism evidence="1 2">
    <name type="scientific">Campylobacter rectus RM3267</name>
    <dbReference type="NCBI Taxonomy" id="553218"/>
    <lineage>
        <taxon>Bacteria</taxon>
        <taxon>Pseudomonadati</taxon>
        <taxon>Campylobacterota</taxon>
        <taxon>Epsilonproteobacteria</taxon>
        <taxon>Campylobacterales</taxon>
        <taxon>Campylobacteraceae</taxon>
        <taxon>Campylobacter</taxon>
    </lineage>
</organism>
<dbReference type="AlphaFoldDB" id="B9D0A5"/>